<reference evidence="7 8" key="1">
    <citation type="journal article" date="2018" name="G3 (Bethesda)">
        <title>Phylogenetic and Phylogenomic Definition of Rhizopus Species.</title>
        <authorList>
            <person name="Gryganskyi A.P."/>
            <person name="Golan J."/>
            <person name="Dolatabadi S."/>
            <person name="Mondo S."/>
            <person name="Robb S."/>
            <person name="Idnurm A."/>
            <person name="Muszewska A."/>
            <person name="Steczkiewicz K."/>
            <person name="Masonjones S."/>
            <person name="Liao H.L."/>
            <person name="Gajdeczka M.T."/>
            <person name="Anike F."/>
            <person name="Vuek A."/>
            <person name="Anishchenko I.M."/>
            <person name="Voigt K."/>
            <person name="de Hoog G.S."/>
            <person name="Smith M.E."/>
            <person name="Heitman J."/>
            <person name="Vilgalys R."/>
            <person name="Stajich J.E."/>
        </authorList>
    </citation>
    <scope>NUCLEOTIDE SEQUENCE [LARGE SCALE GENOMIC DNA]</scope>
    <source>
        <strain evidence="7 8">LSU 92-RS-03</strain>
    </source>
</reference>
<dbReference type="Proteomes" id="UP000253551">
    <property type="component" value="Unassembled WGS sequence"/>
</dbReference>
<dbReference type="PANTHER" id="PTHR43828:SF3">
    <property type="entry name" value="CHROMO DOMAIN-CONTAINING PROTEIN"/>
    <property type="match status" value="1"/>
</dbReference>
<proteinExistence type="predicted"/>
<dbReference type="SUPFAM" id="SSF54616">
    <property type="entry name" value="DNA-binding domain of Mlu1-box binding protein MBP1"/>
    <property type="match status" value="1"/>
</dbReference>
<evidence type="ECO:0000256" key="2">
    <source>
        <dbReference type="ARBA" id="ARBA00023043"/>
    </source>
</evidence>
<dbReference type="Pfam" id="PF04383">
    <property type="entry name" value="KilA-N"/>
    <property type="match status" value="1"/>
</dbReference>
<feature type="domain" description="HTH APSES-type" evidence="6">
    <location>
        <begin position="6"/>
        <end position="112"/>
    </location>
</feature>
<keyword evidence="4" id="KW-0175">Coiled coil</keyword>
<sequence length="659" mass="73919">MTEGNIYSAVYSGVPVFEMIVKGVAVMRRRTDDYMNATQILKVADIEKAKRTKILEKEVLVGEHEKVQGGYGKYQGTWIPFNKSKELAERYGVVPILAPLLNFELDPASIQERSANETHTHSSSNTFVEPKREDAPSQQRNYSPSLEDALPPHKKAKTTSNEQELFQPSSSRSQHTTNEPTSADHNRSVLMSIFLSDKPDQINDFLNQSHGKDNFSIDMVIDEQGNTALHWATSLARINTVELLASKGANIACTNYAGETPLMRSVMVTNNYDAQSFPRVFDLLKETATFTDNKKRTVLHHAALTGSIQGRINAAVYYMEILVANDLCKPVLNTQDALGDTALTIAARLDGAALVDALVRAGAVQNTQNHAGLDVQDYKTENNEDSTMEEASNSQSQRVFATSSLYSKKPYAPSQRGKEIVATVQKIVDALDEEYGSQLTAKEHELQSVQEDLNAVTQELEKTRKSLEERQAESQRLSEAQQKTRNLEHALQTGWQRLESLMQASSKPMPTQADLEQFDENEDIDAYFNIPDLQFSDTIDEEEKKRQLKEHIKHIRAKVRAYEANNNALDDEINELEHQFTEKEMQCKRLIAACCNLPIDKIDDLVEPLTLAIESDPPDLDLARVIGFMDKIRRQGAFTEPPIVTNHTKPTKNTVDSPH</sequence>
<dbReference type="SMART" id="SM00248">
    <property type="entry name" value="ANK"/>
    <property type="match status" value="3"/>
</dbReference>
<gene>
    <name evidence="7" type="primary">SWI6_1</name>
    <name evidence="7" type="ORF">CU098_004664</name>
</gene>
<dbReference type="InterPro" id="IPR051642">
    <property type="entry name" value="SWI6-like"/>
</dbReference>
<feature type="compositionally biased region" description="Polar residues" evidence="5">
    <location>
        <begin position="645"/>
        <end position="659"/>
    </location>
</feature>
<keyword evidence="8" id="KW-1185">Reference proteome</keyword>
<dbReference type="GO" id="GO:0033309">
    <property type="term" value="C:SBF transcription complex"/>
    <property type="evidence" value="ECO:0007669"/>
    <property type="project" value="TreeGrafter"/>
</dbReference>
<evidence type="ECO:0000256" key="4">
    <source>
        <dbReference type="SAM" id="Coils"/>
    </source>
</evidence>
<dbReference type="PROSITE" id="PS51299">
    <property type="entry name" value="HTH_APSES"/>
    <property type="match status" value="1"/>
</dbReference>
<evidence type="ECO:0000313" key="7">
    <source>
        <dbReference type="EMBL" id="RCH95354.1"/>
    </source>
</evidence>
<feature type="compositionally biased region" description="Polar residues" evidence="5">
    <location>
        <begin position="158"/>
        <end position="181"/>
    </location>
</feature>
<dbReference type="STRING" id="4846.A0A367JZG8"/>
<dbReference type="InterPro" id="IPR036887">
    <property type="entry name" value="HTH_APSES_sf"/>
</dbReference>
<dbReference type="OrthoDB" id="6718656at2759"/>
<dbReference type="PROSITE" id="PS50088">
    <property type="entry name" value="ANK_REPEAT"/>
    <property type="match status" value="1"/>
</dbReference>
<name>A0A367JZG8_RHIST</name>
<feature type="coiled-coil region" evidence="4">
    <location>
        <begin position="439"/>
        <end position="490"/>
    </location>
</feature>
<dbReference type="FunFam" id="3.10.260.10:FF:000001">
    <property type="entry name" value="APSES transcription factor (MbpA)"/>
    <property type="match status" value="1"/>
</dbReference>
<feature type="repeat" description="ANK" evidence="3">
    <location>
        <begin position="224"/>
        <end position="256"/>
    </location>
</feature>
<comment type="caution">
    <text evidence="7">The sequence shown here is derived from an EMBL/GenBank/DDBJ whole genome shotgun (WGS) entry which is preliminary data.</text>
</comment>
<feature type="region of interest" description="Disordered" evidence="5">
    <location>
        <begin position="113"/>
        <end position="185"/>
    </location>
</feature>
<evidence type="ECO:0000259" key="6">
    <source>
        <dbReference type="PROSITE" id="PS51299"/>
    </source>
</evidence>
<evidence type="ECO:0000256" key="5">
    <source>
        <dbReference type="SAM" id="MobiDB-lite"/>
    </source>
</evidence>
<dbReference type="InterPro" id="IPR002110">
    <property type="entry name" value="Ankyrin_rpt"/>
</dbReference>
<feature type="region of interest" description="Disordered" evidence="5">
    <location>
        <begin position="639"/>
        <end position="659"/>
    </location>
</feature>
<dbReference type="InterPro" id="IPR018004">
    <property type="entry name" value="KilA/APSES_HTH"/>
</dbReference>
<dbReference type="Gene3D" id="3.10.260.10">
    <property type="entry name" value="Transcription regulator HTH, APSES-type DNA-binding domain"/>
    <property type="match status" value="1"/>
</dbReference>
<dbReference type="SUPFAM" id="SSF48403">
    <property type="entry name" value="Ankyrin repeat"/>
    <property type="match status" value="1"/>
</dbReference>
<dbReference type="InterPro" id="IPR036770">
    <property type="entry name" value="Ankyrin_rpt-contain_sf"/>
</dbReference>
<dbReference type="GO" id="GO:0030907">
    <property type="term" value="C:MBF transcription complex"/>
    <property type="evidence" value="ECO:0007669"/>
    <property type="project" value="TreeGrafter"/>
</dbReference>
<dbReference type="GO" id="GO:0001228">
    <property type="term" value="F:DNA-binding transcription activator activity, RNA polymerase II-specific"/>
    <property type="evidence" value="ECO:0007669"/>
    <property type="project" value="UniProtKB-ARBA"/>
</dbReference>
<dbReference type="SMART" id="SM01252">
    <property type="entry name" value="KilA-N"/>
    <property type="match status" value="1"/>
</dbReference>
<dbReference type="PROSITE" id="PS50297">
    <property type="entry name" value="ANK_REP_REGION"/>
    <property type="match status" value="1"/>
</dbReference>
<organism evidence="7 8">
    <name type="scientific">Rhizopus stolonifer</name>
    <name type="common">Rhizopus nigricans</name>
    <dbReference type="NCBI Taxonomy" id="4846"/>
    <lineage>
        <taxon>Eukaryota</taxon>
        <taxon>Fungi</taxon>
        <taxon>Fungi incertae sedis</taxon>
        <taxon>Mucoromycota</taxon>
        <taxon>Mucoromycotina</taxon>
        <taxon>Mucoromycetes</taxon>
        <taxon>Mucorales</taxon>
        <taxon>Mucorineae</taxon>
        <taxon>Rhizopodaceae</taxon>
        <taxon>Rhizopus</taxon>
    </lineage>
</organism>
<feature type="coiled-coil region" evidence="4">
    <location>
        <begin position="545"/>
        <end position="593"/>
    </location>
</feature>
<dbReference type="GO" id="GO:0003677">
    <property type="term" value="F:DNA binding"/>
    <property type="evidence" value="ECO:0007669"/>
    <property type="project" value="InterPro"/>
</dbReference>
<evidence type="ECO:0000256" key="1">
    <source>
        <dbReference type="ARBA" id="ARBA00022737"/>
    </source>
</evidence>
<evidence type="ECO:0000256" key="3">
    <source>
        <dbReference type="PROSITE-ProRule" id="PRU00023"/>
    </source>
</evidence>
<dbReference type="InterPro" id="IPR003163">
    <property type="entry name" value="Tscrpt_reg_HTH_APSES-type"/>
</dbReference>
<dbReference type="AlphaFoldDB" id="A0A367JZG8"/>
<dbReference type="Gene3D" id="1.25.40.20">
    <property type="entry name" value="Ankyrin repeat-containing domain"/>
    <property type="match status" value="1"/>
</dbReference>
<dbReference type="EMBL" id="PJQM01002440">
    <property type="protein sequence ID" value="RCH95354.1"/>
    <property type="molecule type" value="Genomic_DNA"/>
</dbReference>
<accession>A0A367JZG8</accession>
<dbReference type="Pfam" id="PF00023">
    <property type="entry name" value="Ank"/>
    <property type="match status" value="1"/>
</dbReference>
<keyword evidence="1" id="KW-0677">Repeat</keyword>
<protein>
    <submittedName>
        <fullName evidence="7">Transcriptional regulator swi6</fullName>
    </submittedName>
</protein>
<dbReference type="PANTHER" id="PTHR43828">
    <property type="entry name" value="ASPARAGINASE"/>
    <property type="match status" value="1"/>
</dbReference>
<keyword evidence="2 3" id="KW-0040">ANK repeat</keyword>
<evidence type="ECO:0000313" key="8">
    <source>
        <dbReference type="Proteomes" id="UP000253551"/>
    </source>
</evidence>